<proteinExistence type="inferred from homology"/>
<evidence type="ECO:0000256" key="2">
    <source>
        <dbReference type="ARBA" id="ARBA00009389"/>
    </source>
</evidence>
<evidence type="ECO:0000256" key="1">
    <source>
        <dbReference type="ARBA" id="ARBA00004123"/>
    </source>
</evidence>
<comment type="caution">
    <text evidence="5">The sequence shown here is derived from an EMBL/GenBank/DDBJ whole genome shotgun (WGS) entry which is preliminary data.</text>
</comment>
<protein>
    <submittedName>
        <fullName evidence="5">Uncharacterized protein</fullName>
    </submittedName>
</protein>
<evidence type="ECO:0000313" key="5">
    <source>
        <dbReference type="EMBL" id="CAG9315010.1"/>
    </source>
</evidence>
<comment type="subcellular location">
    <subcellularLocation>
        <location evidence="1">Nucleus</location>
    </subcellularLocation>
</comment>
<organism evidence="5 6">
    <name type="scientific">Blepharisma stoltei</name>
    <dbReference type="NCBI Taxonomy" id="1481888"/>
    <lineage>
        <taxon>Eukaryota</taxon>
        <taxon>Sar</taxon>
        <taxon>Alveolata</taxon>
        <taxon>Ciliophora</taxon>
        <taxon>Postciliodesmatophora</taxon>
        <taxon>Heterotrichea</taxon>
        <taxon>Heterotrichida</taxon>
        <taxon>Blepharismidae</taxon>
        <taxon>Blepharisma</taxon>
    </lineage>
</organism>
<dbReference type="PANTHER" id="PTHR13168:SF0">
    <property type="entry name" value="C-MYC-BINDING PROTEIN"/>
    <property type="match status" value="1"/>
</dbReference>
<keyword evidence="4" id="KW-0175">Coiled coil</keyword>
<accession>A0AAU9ITD9</accession>
<reference evidence="5" key="1">
    <citation type="submission" date="2021-09" db="EMBL/GenBank/DDBJ databases">
        <authorList>
            <consortium name="AG Swart"/>
            <person name="Singh M."/>
            <person name="Singh A."/>
            <person name="Seah K."/>
            <person name="Emmerich C."/>
        </authorList>
    </citation>
    <scope>NUCLEOTIDE SEQUENCE</scope>
    <source>
        <strain evidence="5">ATCC30299</strain>
    </source>
</reference>
<comment type="similarity">
    <text evidence="2">Belongs to the AMY1 family.</text>
</comment>
<dbReference type="Proteomes" id="UP001162131">
    <property type="component" value="Unassembled WGS sequence"/>
</dbReference>
<keyword evidence="6" id="KW-1185">Reference proteome</keyword>
<evidence type="ECO:0000256" key="3">
    <source>
        <dbReference type="ARBA" id="ARBA00023242"/>
    </source>
</evidence>
<dbReference type="GO" id="GO:0003713">
    <property type="term" value="F:transcription coactivator activity"/>
    <property type="evidence" value="ECO:0007669"/>
    <property type="project" value="InterPro"/>
</dbReference>
<dbReference type="InterPro" id="IPR026060">
    <property type="entry name" value="AMY1"/>
</dbReference>
<evidence type="ECO:0000313" key="6">
    <source>
        <dbReference type="Proteomes" id="UP001162131"/>
    </source>
</evidence>
<keyword evidence="3" id="KW-0539">Nucleus</keyword>
<dbReference type="EMBL" id="CAJZBQ010000013">
    <property type="protein sequence ID" value="CAG9315010.1"/>
    <property type="molecule type" value="Genomic_DNA"/>
</dbReference>
<dbReference type="GO" id="GO:0005634">
    <property type="term" value="C:nucleus"/>
    <property type="evidence" value="ECO:0007669"/>
    <property type="project" value="UniProtKB-SubCell"/>
</dbReference>
<evidence type="ECO:0000256" key="4">
    <source>
        <dbReference type="SAM" id="Coils"/>
    </source>
</evidence>
<gene>
    <name evidence="5" type="ORF">BSTOLATCC_MIC12788</name>
</gene>
<name>A0AAU9ITD9_9CILI</name>
<feature type="coiled-coil region" evidence="4">
    <location>
        <begin position="73"/>
        <end position="107"/>
    </location>
</feature>
<dbReference type="AlphaFoldDB" id="A0AAU9ITD9"/>
<sequence>MEDSKVDKSLTLQAMKRDKKQREFREYLADKGIVLAMVKFLLALKQSDNPPNSPAEYIQQYFGVYKDPMWDIVDNMKADIEGMKTSIENKLNEIQNLKNEITKAKRSKLVRETFAALGPDAQGILSTKVLVQKLSGQPRFDTDLKLNQMNFVNFIMEHLISGANEDEKERFWTMCFLPFREIGTLGEDGKPKPAPFVGRLDDPSYVRILEKIRSYVLK</sequence>
<dbReference type="PANTHER" id="PTHR13168">
    <property type="entry name" value="ASSOCIATE OF C-MYC AMY-1"/>
    <property type="match status" value="1"/>
</dbReference>